<feature type="compositionally biased region" description="Basic and acidic residues" evidence="1">
    <location>
        <begin position="1"/>
        <end position="28"/>
    </location>
</feature>
<dbReference type="AlphaFoldDB" id="A0A1G2I3J5"/>
<evidence type="ECO:0000256" key="1">
    <source>
        <dbReference type="SAM" id="MobiDB-lite"/>
    </source>
</evidence>
<evidence type="ECO:0000313" key="3">
    <source>
        <dbReference type="Proteomes" id="UP000178820"/>
    </source>
</evidence>
<feature type="region of interest" description="Disordered" evidence="1">
    <location>
        <begin position="1"/>
        <end position="38"/>
    </location>
</feature>
<evidence type="ECO:0000313" key="2">
    <source>
        <dbReference type="EMBL" id="OGZ69376.1"/>
    </source>
</evidence>
<proteinExistence type="predicted"/>
<accession>A0A1G2I3J5</accession>
<organism evidence="2 3">
    <name type="scientific">Candidatus Staskawiczbacteria bacterium RIFCSPHIGHO2_02_FULL_42_22</name>
    <dbReference type="NCBI Taxonomy" id="1802207"/>
    <lineage>
        <taxon>Bacteria</taxon>
        <taxon>Candidatus Staskawicziibacteriota</taxon>
    </lineage>
</organism>
<gene>
    <name evidence="2" type="ORF">A3D44_02895</name>
</gene>
<comment type="caution">
    <text evidence="2">The sequence shown here is derived from an EMBL/GenBank/DDBJ whole genome shotgun (WGS) entry which is preliminary data.</text>
</comment>
<dbReference type="STRING" id="1802207.A3D44_02895"/>
<dbReference type="EMBL" id="MHOT01000012">
    <property type="protein sequence ID" value="OGZ69376.1"/>
    <property type="molecule type" value="Genomic_DNA"/>
</dbReference>
<name>A0A1G2I3J5_9BACT</name>
<dbReference type="Proteomes" id="UP000178820">
    <property type="component" value="Unassembled WGS sequence"/>
</dbReference>
<sequence length="156" mass="17674">MPYIDDNNKPSFLDKNKGSSYVPKREPLGPKGFSQKESFKGGGIISDIKRKVGSVDFRKKIGVELGNKPWDSKAVSDVVKDIESKLDRFGTVIDKNEIRSLGSEAAKLNAYWDSIHAREEEFRDRIITPEEKLNRSIHKVGKDLFEGLFNSNEDDK</sequence>
<protein>
    <submittedName>
        <fullName evidence="2">Uncharacterized protein</fullName>
    </submittedName>
</protein>
<reference evidence="2 3" key="1">
    <citation type="journal article" date="2016" name="Nat. Commun.">
        <title>Thousands of microbial genomes shed light on interconnected biogeochemical processes in an aquifer system.</title>
        <authorList>
            <person name="Anantharaman K."/>
            <person name="Brown C.T."/>
            <person name="Hug L.A."/>
            <person name="Sharon I."/>
            <person name="Castelle C.J."/>
            <person name="Probst A.J."/>
            <person name="Thomas B.C."/>
            <person name="Singh A."/>
            <person name="Wilkins M.J."/>
            <person name="Karaoz U."/>
            <person name="Brodie E.L."/>
            <person name="Williams K.H."/>
            <person name="Hubbard S.S."/>
            <person name="Banfield J.F."/>
        </authorList>
    </citation>
    <scope>NUCLEOTIDE SEQUENCE [LARGE SCALE GENOMIC DNA]</scope>
</reference>